<evidence type="ECO:0000313" key="5">
    <source>
        <dbReference type="EMBL" id="SFI52198.1"/>
    </source>
</evidence>
<dbReference type="GO" id="GO:0000976">
    <property type="term" value="F:transcription cis-regulatory region binding"/>
    <property type="evidence" value="ECO:0007669"/>
    <property type="project" value="TreeGrafter"/>
</dbReference>
<name>A0A1I3IWF2_9FLAO</name>
<dbReference type="PANTHER" id="PTHR30146:SF109">
    <property type="entry name" value="HTH-TYPE TRANSCRIPTIONAL REGULATOR GALS"/>
    <property type="match status" value="1"/>
</dbReference>
<proteinExistence type="predicted"/>
<dbReference type="CDD" id="cd01392">
    <property type="entry name" value="HTH_LacI"/>
    <property type="match status" value="1"/>
</dbReference>
<keyword evidence="2" id="KW-0238">DNA-binding</keyword>
<dbReference type="Gene3D" id="3.40.50.2300">
    <property type="match status" value="2"/>
</dbReference>
<dbReference type="InterPro" id="IPR010982">
    <property type="entry name" value="Lambda_DNA-bd_dom_sf"/>
</dbReference>
<reference evidence="5 6" key="1">
    <citation type="submission" date="2016-10" db="EMBL/GenBank/DDBJ databases">
        <authorList>
            <person name="de Groot N.N."/>
        </authorList>
    </citation>
    <scope>NUCLEOTIDE SEQUENCE [LARGE SCALE GENOMIC DNA]</scope>
    <source>
        <strain evidence="5 6">DSM 26000</strain>
    </source>
</reference>
<dbReference type="EMBL" id="FOQT01000005">
    <property type="protein sequence ID" value="SFI52198.1"/>
    <property type="molecule type" value="Genomic_DNA"/>
</dbReference>
<dbReference type="AlphaFoldDB" id="A0A1I3IWF2"/>
<dbReference type="Pfam" id="PF00356">
    <property type="entry name" value="LacI"/>
    <property type="match status" value="1"/>
</dbReference>
<evidence type="ECO:0000256" key="3">
    <source>
        <dbReference type="ARBA" id="ARBA00023163"/>
    </source>
</evidence>
<feature type="domain" description="HTH lacI-type" evidence="4">
    <location>
        <begin position="5"/>
        <end position="59"/>
    </location>
</feature>
<dbReference type="InterPro" id="IPR001761">
    <property type="entry name" value="Peripla_BP/Lac1_sug-bd_dom"/>
</dbReference>
<dbReference type="SUPFAM" id="SSF53822">
    <property type="entry name" value="Periplasmic binding protein-like I"/>
    <property type="match status" value="1"/>
</dbReference>
<dbReference type="PROSITE" id="PS50932">
    <property type="entry name" value="HTH_LACI_2"/>
    <property type="match status" value="1"/>
</dbReference>
<keyword evidence="6" id="KW-1185">Reference proteome</keyword>
<evidence type="ECO:0000256" key="1">
    <source>
        <dbReference type="ARBA" id="ARBA00023015"/>
    </source>
</evidence>
<dbReference type="Gene3D" id="1.10.260.40">
    <property type="entry name" value="lambda repressor-like DNA-binding domains"/>
    <property type="match status" value="1"/>
</dbReference>
<dbReference type="SMART" id="SM00354">
    <property type="entry name" value="HTH_LACI"/>
    <property type="match status" value="1"/>
</dbReference>
<dbReference type="InterPro" id="IPR028082">
    <property type="entry name" value="Peripla_BP_I"/>
</dbReference>
<evidence type="ECO:0000259" key="4">
    <source>
        <dbReference type="PROSITE" id="PS50932"/>
    </source>
</evidence>
<sequence length="341" mass="38189">MQRKSTIYDIAAKLNVSVATVSRALNDKPNISAKTKKLVLKTAAEMHYEQNLLAVALKSGRSQNVGVIVPRIDSYFFSTVIKGIEEALNPYHYNVIICQTYRDKNTELTKIEALLNSQVDAIFISTSNDNEAAYERVLEKNVPLIFFDRTTDIETASSVTINDFEGGYQATKHLINSGCKKIAHFSGDQNIPIFRERFLGYRKALDDFAIDYNENLVIKTRSSLEEGKNAVKNLISQNILPDAIFSAIDYAALGAIQELQEGGYKIPEEISVIGFSNEPFTKFMELSITTINQFPLEMGKMAAQIFLEQLDSADAKIIKKVVLNPELILRKTTKEISVIDK</sequence>
<dbReference type="Proteomes" id="UP000198931">
    <property type="component" value="Unassembled WGS sequence"/>
</dbReference>
<evidence type="ECO:0000256" key="2">
    <source>
        <dbReference type="ARBA" id="ARBA00023125"/>
    </source>
</evidence>
<keyword evidence="1" id="KW-0805">Transcription regulation</keyword>
<evidence type="ECO:0000313" key="6">
    <source>
        <dbReference type="Proteomes" id="UP000198931"/>
    </source>
</evidence>
<dbReference type="OrthoDB" id="9768806at2"/>
<organism evidence="5 6">
    <name type="scientific">Halpernia frigidisoli</name>
    <dbReference type="NCBI Taxonomy" id="1125876"/>
    <lineage>
        <taxon>Bacteria</taxon>
        <taxon>Pseudomonadati</taxon>
        <taxon>Bacteroidota</taxon>
        <taxon>Flavobacteriia</taxon>
        <taxon>Flavobacteriales</taxon>
        <taxon>Weeksellaceae</taxon>
        <taxon>Chryseobacterium group</taxon>
        <taxon>Halpernia</taxon>
    </lineage>
</organism>
<dbReference type="Pfam" id="PF00532">
    <property type="entry name" value="Peripla_BP_1"/>
    <property type="match status" value="1"/>
</dbReference>
<dbReference type="CDD" id="cd06267">
    <property type="entry name" value="PBP1_LacI_sugar_binding-like"/>
    <property type="match status" value="1"/>
</dbReference>
<dbReference type="SUPFAM" id="SSF47413">
    <property type="entry name" value="lambda repressor-like DNA-binding domains"/>
    <property type="match status" value="1"/>
</dbReference>
<dbReference type="PANTHER" id="PTHR30146">
    <property type="entry name" value="LACI-RELATED TRANSCRIPTIONAL REPRESSOR"/>
    <property type="match status" value="1"/>
</dbReference>
<accession>A0A1I3IWF2</accession>
<dbReference type="RefSeq" id="WP_090082251.1">
    <property type="nucleotide sequence ID" value="NZ_FOQT01000005.1"/>
</dbReference>
<gene>
    <name evidence="5" type="ORF">SAMN05443292_2814</name>
</gene>
<protein>
    <submittedName>
        <fullName evidence="5">Transcriptional regulator, LacI family</fullName>
    </submittedName>
</protein>
<keyword evidence="3" id="KW-0804">Transcription</keyword>
<dbReference type="STRING" id="1125876.SAMN05443292_2814"/>
<dbReference type="GO" id="GO:0003700">
    <property type="term" value="F:DNA-binding transcription factor activity"/>
    <property type="evidence" value="ECO:0007669"/>
    <property type="project" value="TreeGrafter"/>
</dbReference>
<dbReference type="InterPro" id="IPR000843">
    <property type="entry name" value="HTH_LacI"/>
</dbReference>